<evidence type="ECO:0000313" key="3">
    <source>
        <dbReference type="Proteomes" id="UP000324897"/>
    </source>
</evidence>
<comment type="caution">
    <text evidence="2">The sequence shown here is derived from an EMBL/GenBank/DDBJ whole genome shotgun (WGS) entry which is preliminary data.</text>
</comment>
<evidence type="ECO:0000313" key="2">
    <source>
        <dbReference type="EMBL" id="TVU05923.1"/>
    </source>
</evidence>
<keyword evidence="1" id="KW-0472">Membrane</keyword>
<accession>A0A5J9T3G0</accession>
<keyword evidence="3" id="KW-1185">Reference proteome</keyword>
<name>A0A5J9T3G0_9POAL</name>
<dbReference type="Gramene" id="TVU05923">
    <property type="protein sequence ID" value="TVU05923"/>
    <property type="gene ID" value="EJB05_49108"/>
</dbReference>
<feature type="transmembrane region" description="Helical" evidence="1">
    <location>
        <begin position="133"/>
        <end position="150"/>
    </location>
</feature>
<protein>
    <submittedName>
        <fullName evidence="2">Uncharacterized protein</fullName>
    </submittedName>
</protein>
<dbReference type="EMBL" id="RWGY01000051">
    <property type="protein sequence ID" value="TVU05923.1"/>
    <property type="molecule type" value="Genomic_DNA"/>
</dbReference>
<feature type="transmembrane region" description="Helical" evidence="1">
    <location>
        <begin position="40"/>
        <end position="62"/>
    </location>
</feature>
<feature type="non-terminal residue" evidence="2">
    <location>
        <position position="1"/>
    </location>
</feature>
<feature type="transmembrane region" description="Helical" evidence="1">
    <location>
        <begin position="74"/>
        <end position="100"/>
    </location>
</feature>
<dbReference type="AlphaFoldDB" id="A0A5J9T3G0"/>
<keyword evidence="1" id="KW-1133">Transmembrane helix</keyword>
<organism evidence="2 3">
    <name type="scientific">Eragrostis curvula</name>
    <name type="common">weeping love grass</name>
    <dbReference type="NCBI Taxonomy" id="38414"/>
    <lineage>
        <taxon>Eukaryota</taxon>
        <taxon>Viridiplantae</taxon>
        <taxon>Streptophyta</taxon>
        <taxon>Embryophyta</taxon>
        <taxon>Tracheophyta</taxon>
        <taxon>Spermatophyta</taxon>
        <taxon>Magnoliopsida</taxon>
        <taxon>Liliopsida</taxon>
        <taxon>Poales</taxon>
        <taxon>Poaceae</taxon>
        <taxon>PACMAD clade</taxon>
        <taxon>Chloridoideae</taxon>
        <taxon>Eragrostideae</taxon>
        <taxon>Eragrostidinae</taxon>
        <taxon>Eragrostis</taxon>
    </lineage>
</organism>
<keyword evidence="1" id="KW-0812">Transmembrane</keyword>
<evidence type="ECO:0000256" key="1">
    <source>
        <dbReference type="SAM" id="Phobius"/>
    </source>
</evidence>
<sequence length="210" mass="22408">MAAAAFDRMAPSPLALALAPRSMVASLARAGRRLAPAAADAVMCLCVAIVWLFFAGLVVLGIGRVAGKEDCLMVVAASKVISFCDFYLFEALAIAMMLFLTRVDKYYPDEEKGPMSRRLAAASHELYCTLMPGFYASVPFLLLMVVGDGLRGGSPVEGSREEALGSLIFSVGSLGKNALGCFVITPSVGLKLWRVTRSDWQSGKIVEDVC</sequence>
<dbReference type="OrthoDB" id="721454at2759"/>
<dbReference type="Proteomes" id="UP000324897">
    <property type="component" value="Unassembled WGS sequence"/>
</dbReference>
<reference evidence="2 3" key="1">
    <citation type="journal article" date="2019" name="Sci. Rep.">
        <title>A high-quality genome of Eragrostis curvula grass provides insights into Poaceae evolution and supports new strategies to enhance forage quality.</title>
        <authorList>
            <person name="Carballo J."/>
            <person name="Santos B.A.C.M."/>
            <person name="Zappacosta D."/>
            <person name="Garbus I."/>
            <person name="Selva J.P."/>
            <person name="Gallo C.A."/>
            <person name="Diaz A."/>
            <person name="Albertini E."/>
            <person name="Caccamo M."/>
            <person name="Echenique V."/>
        </authorList>
    </citation>
    <scope>NUCLEOTIDE SEQUENCE [LARGE SCALE GENOMIC DNA]</scope>
    <source>
        <strain evidence="3">cv. Victoria</strain>
        <tissue evidence="2">Leaf</tissue>
    </source>
</reference>
<proteinExistence type="predicted"/>
<gene>
    <name evidence="2" type="ORF">EJB05_49108</name>
</gene>